<protein>
    <submittedName>
        <fullName evidence="1">Aspartyl-phosphate phosphatase Spo0E family protein</fullName>
    </submittedName>
</protein>
<sequence>MGQKRFSRQDELELKREEMIKAAMKYGFSSAEAVKRSQELDRLLNVNRMKECFSFHHRHISIQ</sequence>
<dbReference type="Pfam" id="PF09388">
    <property type="entry name" value="SpoOE-like"/>
    <property type="match status" value="1"/>
</dbReference>
<organism evidence="1 2">
    <name type="scientific">Bacillus daqingensis</name>
    <dbReference type="NCBI Taxonomy" id="872396"/>
    <lineage>
        <taxon>Bacteria</taxon>
        <taxon>Bacillati</taxon>
        <taxon>Bacillota</taxon>
        <taxon>Bacilli</taxon>
        <taxon>Bacillales</taxon>
        <taxon>Bacillaceae</taxon>
        <taxon>Bacillus</taxon>
    </lineage>
</organism>
<gene>
    <name evidence="1" type="ORF">ACFO4L_17295</name>
</gene>
<evidence type="ECO:0000313" key="2">
    <source>
        <dbReference type="Proteomes" id="UP001595896"/>
    </source>
</evidence>
<dbReference type="EMBL" id="JBHSGK010000021">
    <property type="protein sequence ID" value="MFC4738331.1"/>
    <property type="molecule type" value="Genomic_DNA"/>
</dbReference>
<name>A0ABV9P188_9BACI</name>
<dbReference type="InterPro" id="IPR018540">
    <property type="entry name" value="Spo0E-like"/>
</dbReference>
<reference evidence="2" key="1">
    <citation type="journal article" date="2019" name="Int. J. Syst. Evol. Microbiol.">
        <title>The Global Catalogue of Microorganisms (GCM) 10K type strain sequencing project: providing services to taxonomists for standard genome sequencing and annotation.</title>
        <authorList>
            <consortium name="The Broad Institute Genomics Platform"/>
            <consortium name="The Broad Institute Genome Sequencing Center for Infectious Disease"/>
            <person name="Wu L."/>
            <person name="Ma J."/>
        </authorList>
    </citation>
    <scope>NUCLEOTIDE SEQUENCE [LARGE SCALE GENOMIC DNA]</scope>
    <source>
        <strain evidence="2">JCM 12165</strain>
    </source>
</reference>
<dbReference type="RefSeq" id="WP_377910915.1">
    <property type="nucleotide sequence ID" value="NZ_JBHSGK010000021.1"/>
</dbReference>
<dbReference type="InterPro" id="IPR036638">
    <property type="entry name" value="HLH_DNA-bd_sf"/>
</dbReference>
<accession>A0ABV9P188</accession>
<keyword evidence="2" id="KW-1185">Reference proteome</keyword>
<dbReference type="SUPFAM" id="SSF140500">
    <property type="entry name" value="BAS1536-like"/>
    <property type="match status" value="1"/>
</dbReference>
<dbReference type="Proteomes" id="UP001595896">
    <property type="component" value="Unassembled WGS sequence"/>
</dbReference>
<proteinExistence type="predicted"/>
<dbReference type="Gene3D" id="4.10.280.10">
    <property type="entry name" value="Helix-loop-helix DNA-binding domain"/>
    <property type="match status" value="1"/>
</dbReference>
<comment type="caution">
    <text evidence="1">The sequence shown here is derived from an EMBL/GenBank/DDBJ whole genome shotgun (WGS) entry which is preliminary data.</text>
</comment>
<dbReference type="InterPro" id="IPR037208">
    <property type="entry name" value="Spo0E-like_sf"/>
</dbReference>
<evidence type="ECO:0000313" key="1">
    <source>
        <dbReference type="EMBL" id="MFC4738331.1"/>
    </source>
</evidence>